<evidence type="ECO:0000256" key="5">
    <source>
        <dbReference type="SAM" id="MobiDB-lite"/>
    </source>
</evidence>
<keyword evidence="2 6" id="KW-0812">Transmembrane</keyword>
<evidence type="ECO:0000256" key="4">
    <source>
        <dbReference type="ARBA" id="ARBA00023136"/>
    </source>
</evidence>
<evidence type="ECO:0000313" key="8">
    <source>
        <dbReference type="Proteomes" id="UP000266258"/>
    </source>
</evidence>
<evidence type="ECO:0000256" key="6">
    <source>
        <dbReference type="SAM" id="Phobius"/>
    </source>
</evidence>
<keyword evidence="3 6" id="KW-1133">Transmembrane helix</keyword>
<dbReference type="InterPro" id="IPR002657">
    <property type="entry name" value="BilAc:Na_symport/Acr3"/>
</dbReference>
<name>A0A3A1Y2J9_9GAMM</name>
<feature type="transmembrane region" description="Helical" evidence="6">
    <location>
        <begin position="35"/>
        <end position="57"/>
    </location>
</feature>
<proteinExistence type="predicted"/>
<gene>
    <name evidence="7" type="ORF">CJP74_07175</name>
</gene>
<feature type="transmembrane region" description="Helical" evidence="6">
    <location>
        <begin position="125"/>
        <end position="150"/>
    </location>
</feature>
<keyword evidence="4 6" id="KW-0472">Membrane</keyword>
<evidence type="ECO:0000256" key="2">
    <source>
        <dbReference type="ARBA" id="ARBA00022692"/>
    </source>
</evidence>
<evidence type="ECO:0000313" key="7">
    <source>
        <dbReference type="EMBL" id="RIY31536.1"/>
    </source>
</evidence>
<dbReference type="Gene3D" id="1.20.1530.20">
    <property type="match status" value="1"/>
</dbReference>
<dbReference type="RefSeq" id="WP_119497743.1">
    <property type="nucleotide sequence ID" value="NZ_NRJH01000064.1"/>
</dbReference>
<feature type="transmembrane region" description="Helical" evidence="6">
    <location>
        <begin position="225"/>
        <end position="247"/>
    </location>
</feature>
<dbReference type="InterPro" id="IPR004710">
    <property type="entry name" value="Bilac:Na_transpt"/>
</dbReference>
<feature type="transmembrane region" description="Helical" evidence="6">
    <location>
        <begin position="98"/>
        <end position="118"/>
    </location>
</feature>
<dbReference type="PANTHER" id="PTHR10361:SF28">
    <property type="entry name" value="P3 PROTEIN-RELATED"/>
    <property type="match status" value="1"/>
</dbReference>
<evidence type="ECO:0000256" key="1">
    <source>
        <dbReference type="ARBA" id="ARBA00004141"/>
    </source>
</evidence>
<feature type="region of interest" description="Disordered" evidence="5">
    <location>
        <begin position="315"/>
        <end position="337"/>
    </location>
</feature>
<dbReference type="InterPro" id="IPR038770">
    <property type="entry name" value="Na+/solute_symporter_sf"/>
</dbReference>
<dbReference type="EMBL" id="NRJH01000064">
    <property type="protein sequence ID" value="RIY31536.1"/>
    <property type="molecule type" value="Genomic_DNA"/>
</dbReference>
<dbReference type="AlphaFoldDB" id="A0A3A1Y2J9"/>
<protein>
    <submittedName>
        <fullName evidence="7">Sodium transporter</fullName>
    </submittedName>
</protein>
<accession>A0A3A1Y2J9</accession>
<keyword evidence="8" id="KW-1185">Reference proteome</keyword>
<dbReference type="Proteomes" id="UP000266258">
    <property type="component" value="Unassembled WGS sequence"/>
</dbReference>
<reference evidence="7 8" key="1">
    <citation type="submission" date="2017-08" db="EMBL/GenBank/DDBJ databases">
        <title>Reclassification of Bisgaard taxon 37 and 44.</title>
        <authorList>
            <person name="Christensen H."/>
        </authorList>
    </citation>
    <scope>NUCLEOTIDE SEQUENCE [LARGE SCALE GENOMIC DNA]</scope>
    <source>
        <strain evidence="7 8">B96_4</strain>
    </source>
</reference>
<comment type="caution">
    <text evidence="7">The sequence shown here is derived from an EMBL/GenBank/DDBJ whole genome shotgun (WGS) entry which is preliminary data.</text>
</comment>
<dbReference type="Pfam" id="PF01758">
    <property type="entry name" value="SBF"/>
    <property type="match status" value="1"/>
</dbReference>
<dbReference type="PANTHER" id="PTHR10361">
    <property type="entry name" value="SODIUM-BILE ACID COTRANSPORTER"/>
    <property type="match status" value="1"/>
</dbReference>
<sequence>MQALQKFNAFLNKTFSLWIVFFATVAYLWPQYFTFFLPYMTYGLGLIMFGMGMTLTFKDFALVLTQPKAVIVGCCAQFTIMPLSAYFLAVGFNLPPELAAGLILLGACPGGTVSNIMTYVARGNVALSVTMTSICTLVAPVVTPTIFFLLASQWLEISPWGMFRSVVEVILFPIVLGIVIRLFFKRQVNYIVQGLPVVSFACIAAILTGIIAINSDNISRTGVLVFFLVVVQNAVGFALGFVVSRVLRLDLYDSKAISIEVGMQNSALGVALANAHLTPIAAIPSAVAALWHNVAAPMLASYFARLKDPRADAKEAADAKAKAQGKPVDGEPIAIED</sequence>
<feature type="transmembrane region" description="Helical" evidence="6">
    <location>
        <begin position="191"/>
        <end position="213"/>
    </location>
</feature>
<comment type="subcellular location">
    <subcellularLocation>
        <location evidence="1">Membrane</location>
        <topology evidence="1">Multi-pass membrane protein</topology>
    </subcellularLocation>
</comment>
<feature type="transmembrane region" description="Helical" evidence="6">
    <location>
        <begin position="69"/>
        <end position="92"/>
    </location>
</feature>
<feature type="transmembrane region" description="Helical" evidence="6">
    <location>
        <begin position="162"/>
        <end position="184"/>
    </location>
</feature>
<dbReference type="OrthoDB" id="9806785at2"/>
<feature type="transmembrane region" description="Helical" evidence="6">
    <location>
        <begin position="7"/>
        <end position="29"/>
    </location>
</feature>
<evidence type="ECO:0000256" key="3">
    <source>
        <dbReference type="ARBA" id="ARBA00022989"/>
    </source>
</evidence>
<organism evidence="7 8">
    <name type="scientific">Psittacicella melopsittaci</name>
    <dbReference type="NCBI Taxonomy" id="2028576"/>
    <lineage>
        <taxon>Bacteria</taxon>
        <taxon>Pseudomonadati</taxon>
        <taxon>Pseudomonadota</taxon>
        <taxon>Gammaproteobacteria</taxon>
        <taxon>Pasteurellales</taxon>
        <taxon>Psittacicellaceae</taxon>
        <taxon>Psittacicella</taxon>
    </lineage>
</organism>
<dbReference type="GO" id="GO:0016020">
    <property type="term" value="C:membrane"/>
    <property type="evidence" value="ECO:0007669"/>
    <property type="project" value="UniProtKB-SubCell"/>
</dbReference>